<protein>
    <submittedName>
        <fullName evidence="1">Uncharacterized protein</fullName>
    </submittedName>
</protein>
<keyword evidence="2" id="KW-1185">Reference proteome</keyword>
<gene>
    <name evidence="1" type="ORF">Lalb_Chr01g0015621</name>
</gene>
<evidence type="ECO:0000313" key="2">
    <source>
        <dbReference type="Proteomes" id="UP000447434"/>
    </source>
</evidence>
<accession>A0A6A4R8N3</accession>
<sequence>MIVGPTTTNFLYLSRGMKTALETLNLLLLRLQLFHIAHRTQHIIIWICMV</sequence>
<dbReference type="AlphaFoldDB" id="A0A6A4R8N3"/>
<dbReference type="Proteomes" id="UP000447434">
    <property type="component" value="Chromosome 1"/>
</dbReference>
<organism evidence="1 2">
    <name type="scientific">Lupinus albus</name>
    <name type="common">White lupine</name>
    <name type="synonym">Lupinus termis</name>
    <dbReference type="NCBI Taxonomy" id="3870"/>
    <lineage>
        <taxon>Eukaryota</taxon>
        <taxon>Viridiplantae</taxon>
        <taxon>Streptophyta</taxon>
        <taxon>Embryophyta</taxon>
        <taxon>Tracheophyta</taxon>
        <taxon>Spermatophyta</taxon>
        <taxon>Magnoliopsida</taxon>
        <taxon>eudicotyledons</taxon>
        <taxon>Gunneridae</taxon>
        <taxon>Pentapetalae</taxon>
        <taxon>rosids</taxon>
        <taxon>fabids</taxon>
        <taxon>Fabales</taxon>
        <taxon>Fabaceae</taxon>
        <taxon>Papilionoideae</taxon>
        <taxon>50 kb inversion clade</taxon>
        <taxon>genistoids sensu lato</taxon>
        <taxon>core genistoids</taxon>
        <taxon>Genisteae</taxon>
        <taxon>Lupinus</taxon>
    </lineage>
</organism>
<evidence type="ECO:0000313" key="1">
    <source>
        <dbReference type="EMBL" id="KAE9621516.1"/>
    </source>
</evidence>
<reference evidence="2" key="1">
    <citation type="journal article" date="2020" name="Nat. Commun.">
        <title>Genome sequence of the cluster root forming white lupin.</title>
        <authorList>
            <person name="Hufnagel B."/>
            <person name="Marques A."/>
            <person name="Soriano A."/>
            <person name="Marques L."/>
            <person name="Divol F."/>
            <person name="Doumas P."/>
            <person name="Sallet E."/>
            <person name="Mancinotti D."/>
            <person name="Carrere S."/>
            <person name="Marande W."/>
            <person name="Arribat S."/>
            <person name="Keller J."/>
            <person name="Huneau C."/>
            <person name="Blein T."/>
            <person name="Aime D."/>
            <person name="Laguerre M."/>
            <person name="Taylor J."/>
            <person name="Schubert V."/>
            <person name="Nelson M."/>
            <person name="Geu-Flores F."/>
            <person name="Crespi M."/>
            <person name="Gallardo-Guerrero K."/>
            <person name="Delaux P.-M."/>
            <person name="Salse J."/>
            <person name="Berges H."/>
            <person name="Guyot R."/>
            <person name="Gouzy J."/>
            <person name="Peret B."/>
        </authorList>
    </citation>
    <scope>NUCLEOTIDE SEQUENCE [LARGE SCALE GENOMIC DNA]</scope>
    <source>
        <strain evidence="2">cv. Amiga</strain>
    </source>
</reference>
<dbReference type="EMBL" id="WOCE01000001">
    <property type="protein sequence ID" value="KAE9621516.1"/>
    <property type="molecule type" value="Genomic_DNA"/>
</dbReference>
<proteinExistence type="predicted"/>
<comment type="caution">
    <text evidence="1">The sequence shown here is derived from an EMBL/GenBank/DDBJ whole genome shotgun (WGS) entry which is preliminary data.</text>
</comment>
<name>A0A6A4R8N3_LUPAL</name>